<gene>
    <name evidence="1" type="ORF">LCGC14_1665610</name>
</gene>
<proteinExistence type="predicted"/>
<feature type="non-terminal residue" evidence="1">
    <location>
        <position position="1"/>
    </location>
</feature>
<protein>
    <recommendedName>
        <fullName evidence="2">ParB/Sulfiredoxin domain-containing protein</fullName>
    </recommendedName>
</protein>
<dbReference type="InterPro" id="IPR036086">
    <property type="entry name" value="ParB/Sulfiredoxin_sf"/>
</dbReference>
<reference evidence="1" key="1">
    <citation type="journal article" date="2015" name="Nature">
        <title>Complex archaea that bridge the gap between prokaryotes and eukaryotes.</title>
        <authorList>
            <person name="Spang A."/>
            <person name="Saw J.H."/>
            <person name="Jorgensen S.L."/>
            <person name="Zaremba-Niedzwiedzka K."/>
            <person name="Martijn J."/>
            <person name="Lind A.E."/>
            <person name="van Eijk R."/>
            <person name="Schleper C."/>
            <person name="Guy L."/>
            <person name="Ettema T.J."/>
        </authorList>
    </citation>
    <scope>NUCLEOTIDE SEQUENCE</scope>
</reference>
<evidence type="ECO:0000313" key="1">
    <source>
        <dbReference type="EMBL" id="KKM18451.1"/>
    </source>
</evidence>
<evidence type="ECO:0008006" key="2">
    <source>
        <dbReference type="Google" id="ProtNLM"/>
    </source>
</evidence>
<comment type="caution">
    <text evidence="1">The sequence shown here is derived from an EMBL/GenBank/DDBJ whole genome shotgun (WGS) entry which is preliminary data.</text>
</comment>
<dbReference type="SUPFAM" id="SSF110849">
    <property type="entry name" value="ParB/Sulfiredoxin"/>
    <property type="match status" value="1"/>
</dbReference>
<organism evidence="1">
    <name type="scientific">marine sediment metagenome</name>
    <dbReference type="NCBI Taxonomy" id="412755"/>
    <lineage>
        <taxon>unclassified sequences</taxon>
        <taxon>metagenomes</taxon>
        <taxon>ecological metagenomes</taxon>
    </lineage>
</organism>
<sequence length="141" mass="15356">RRSGNVVGGHQRIRAAALEEIKSLPVVWVDLDEPSEKQLNLALNKITGEWEETELRELFKSLEAAGADLELTGFSKLEMENLFSDSWAGSKTVGPDDVGGYDATKESVTVRVPDVPLPLKDEVVDAIQEAVNQYGLSAAAF</sequence>
<accession>A0A0F9HSQ2</accession>
<dbReference type="EMBL" id="LAZR01014219">
    <property type="protein sequence ID" value="KKM18451.1"/>
    <property type="molecule type" value="Genomic_DNA"/>
</dbReference>
<name>A0A0F9HSQ2_9ZZZZ</name>
<dbReference type="AlphaFoldDB" id="A0A0F9HSQ2"/>